<name>E6TVB7_EVAC2</name>
<dbReference type="PROSITE" id="PS50893">
    <property type="entry name" value="ABC_TRANSPORTER_2"/>
    <property type="match status" value="1"/>
</dbReference>
<dbReference type="eggNOG" id="COG1131">
    <property type="taxonomic scope" value="Bacteria"/>
</dbReference>
<dbReference type="SMART" id="SM00382">
    <property type="entry name" value="AAA"/>
    <property type="match status" value="1"/>
</dbReference>
<dbReference type="STRING" id="649639.Bcell_1538"/>
<dbReference type="EMBL" id="CP002394">
    <property type="protein sequence ID" value="ADU29801.1"/>
    <property type="molecule type" value="Genomic_DNA"/>
</dbReference>
<dbReference type="InterPro" id="IPR017871">
    <property type="entry name" value="ABC_transporter-like_CS"/>
</dbReference>
<dbReference type="OrthoDB" id="9804819at2"/>
<reference evidence="5" key="1">
    <citation type="submission" date="2010-12" db="EMBL/GenBank/DDBJ databases">
        <title>Complete sequence of Bacillus cellulosilyticus DSM 2522.</title>
        <authorList>
            <consortium name="US DOE Joint Genome Institute"/>
            <person name="Lucas S."/>
            <person name="Copeland A."/>
            <person name="Lapidus A."/>
            <person name="Cheng J.-F."/>
            <person name="Bruce D."/>
            <person name="Goodwin L."/>
            <person name="Pitluck S."/>
            <person name="Chertkov O."/>
            <person name="Detter J.C."/>
            <person name="Han C."/>
            <person name="Tapia R."/>
            <person name="Land M."/>
            <person name="Hauser L."/>
            <person name="Jeffries C."/>
            <person name="Kyrpides N."/>
            <person name="Ivanova N."/>
            <person name="Mikhailova N."/>
            <person name="Brumm P."/>
            <person name="Mead D."/>
            <person name="Woyke T."/>
        </authorList>
    </citation>
    <scope>NUCLEOTIDE SEQUENCE [LARGE SCALE GENOMIC DNA]</scope>
    <source>
        <strain evidence="5">DSM 2522</strain>
    </source>
</reference>
<keyword evidence="2" id="KW-0547">Nucleotide-binding</keyword>
<dbReference type="SUPFAM" id="SSF52540">
    <property type="entry name" value="P-loop containing nucleoside triphosphate hydrolases"/>
    <property type="match status" value="1"/>
</dbReference>
<evidence type="ECO:0000256" key="2">
    <source>
        <dbReference type="ARBA" id="ARBA00022741"/>
    </source>
</evidence>
<accession>E6TVB7</accession>
<dbReference type="InterPro" id="IPR003593">
    <property type="entry name" value="AAA+_ATPase"/>
</dbReference>
<dbReference type="GO" id="GO:0005524">
    <property type="term" value="F:ATP binding"/>
    <property type="evidence" value="ECO:0007669"/>
    <property type="project" value="UniProtKB-KW"/>
</dbReference>
<gene>
    <name evidence="5" type="ordered locus">Bcell_1538</name>
</gene>
<keyword evidence="6" id="KW-1185">Reference proteome</keyword>
<evidence type="ECO:0000313" key="6">
    <source>
        <dbReference type="Proteomes" id="UP000001401"/>
    </source>
</evidence>
<dbReference type="InterPro" id="IPR027417">
    <property type="entry name" value="P-loop_NTPase"/>
</dbReference>
<evidence type="ECO:0000259" key="4">
    <source>
        <dbReference type="PROSITE" id="PS50893"/>
    </source>
</evidence>
<dbReference type="GO" id="GO:0016887">
    <property type="term" value="F:ATP hydrolysis activity"/>
    <property type="evidence" value="ECO:0007669"/>
    <property type="project" value="InterPro"/>
</dbReference>
<dbReference type="InterPro" id="IPR051782">
    <property type="entry name" value="ABC_Transporter_VariousFunc"/>
</dbReference>
<feature type="domain" description="ABC transporter" evidence="4">
    <location>
        <begin position="4"/>
        <end position="230"/>
    </location>
</feature>
<sequence length="284" mass="32380">MESIVEVNDVKKKYRNFTLGPIHAVIPKGMITAIIGRNGAGKTTFLKGLCGLPPFNEGRVLMHGEEMNFSNEMIRSDIVYISNDIQMYSDFTIKQALDFIESLHLNWDDDWVSKWLHIFELSTNVQIHELSKGMKMKLNLILSMAHQPSLVLLDEPTDGLDSIARQQFIQLIQEYIEDGTKSIIISTHHTKEVEDVSDYILFFKDGRIKLYGDVMSIKDKYRTFSVKADREVSKVNGVTFFEKTSLEVKGVIHSECIDALKDAVFKVPSLDDLFYFVVEKGGNM</sequence>
<dbReference type="PROSITE" id="PS00211">
    <property type="entry name" value="ABC_TRANSPORTER_1"/>
    <property type="match status" value="1"/>
</dbReference>
<dbReference type="RefSeq" id="WP_013488138.1">
    <property type="nucleotide sequence ID" value="NC_014829.1"/>
</dbReference>
<keyword evidence="3" id="KW-0067">ATP-binding</keyword>
<dbReference type="Pfam" id="PF00005">
    <property type="entry name" value="ABC_tran"/>
    <property type="match status" value="1"/>
</dbReference>
<evidence type="ECO:0000256" key="3">
    <source>
        <dbReference type="ARBA" id="ARBA00022840"/>
    </source>
</evidence>
<organism evidence="5 6">
    <name type="scientific">Evansella cellulosilytica (strain ATCC 21833 / DSM 2522 / FERM P-1141 / JCM 9156 / N-4)</name>
    <name type="common">Bacillus cellulosilyticus</name>
    <dbReference type="NCBI Taxonomy" id="649639"/>
    <lineage>
        <taxon>Bacteria</taxon>
        <taxon>Bacillati</taxon>
        <taxon>Bacillota</taxon>
        <taxon>Bacilli</taxon>
        <taxon>Bacillales</taxon>
        <taxon>Bacillaceae</taxon>
        <taxon>Evansella</taxon>
    </lineage>
</organism>
<dbReference type="CDD" id="cd03230">
    <property type="entry name" value="ABC_DR_subfamily_A"/>
    <property type="match status" value="1"/>
</dbReference>
<dbReference type="KEGG" id="bco:Bcell_1538"/>
<dbReference type="Gene3D" id="3.40.50.300">
    <property type="entry name" value="P-loop containing nucleotide triphosphate hydrolases"/>
    <property type="match status" value="1"/>
</dbReference>
<dbReference type="InterPro" id="IPR003439">
    <property type="entry name" value="ABC_transporter-like_ATP-bd"/>
</dbReference>
<dbReference type="HOGENOM" id="CLU_000604_1_2_9"/>
<protein>
    <submittedName>
        <fullName evidence="5">ABC transporter related protein</fullName>
    </submittedName>
</protein>
<dbReference type="PANTHER" id="PTHR42939">
    <property type="entry name" value="ABC TRANSPORTER ATP-BINDING PROTEIN ALBC-RELATED"/>
    <property type="match status" value="1"/>
</dbReference>
<dbReference type="PANTHER" id="PTHR42939:SF3">
    <property type="entry name" value="ABC TRANSPORTER ATP-BINDING COMPONENT"/>
    <property type="match status" value="1"/>
</dbReference>
<evidence type="ECO:0000256" key="1">
    <source>
        <dbReference type="ARBA" id="ARBA00022448"/>
    </source>
</evidence>
<evidence type="ECO:0000313" key="5">
    <source>
        <dbReference type="EMBL" id="ADU29801.1"/>
    </source>
</evidence>
<proteinExistence type="predicted"/>
<keyword evidence="1" id="KW-0813">Transport</keyword>
<dbReference type="Proteomes" id="UP000001401">
    <property type="component" value="Chromosome"/>
</dbReference>
<dbReference type="AlphaFoldDB" id="E6TVB7"/>